<dbReference type="NCBIfam" id="NF007981">
    <property type="entry name" value="PRK10708.1"/>
    <property type="match status" value="1"/>
</dbReference>
<reference evidence="1" key="1">
    <citation type="submission" date="2014-12" db="EMBL/GenBank/DDBJ databases">
        <title>The draft genome of the Tatumella morbirosei type strain, LMG23360T isolated from pineapple rot.</title>
        <authorList>
            <person name="Smits T.H."/>
            <person name="Palmer M."/>
            <person name="Venter S.N."/>
            <person name="Duffy B."/>
            <person name="Steenkamp E.T."/>
            <person name="Chan W.Y."/>
            <person name="Coutinho T.A."/>
            <person name="Coetzee M.P."/>
            <person name="De Maayer P."/>
        </authorList>
    </citation>
    <scope>NUCLEOTIDE SEQUENCE [LARGE SCALE GENOMIC DNA]</scope>
    <source>
        <strain evidence="1">LMG 23360</strain>
    </source>
</reference>
<dbReference type="InterPro" id="IPR019717">
    <property type="entry name" value="Dextransucrase_DSRB"/>
</dbReference>
<dbReference type="Proteomes" id="UP000029577">
    <property type="component" value="Unassembled WGS sequence"/>
</dbReference>
<accession>A0A095UBU8</accession>
<dbReference type="eggNOG" id="ENOG5032ZW5">
    <property type="taxonomic scope" value="Bacteria"/>
</dbReference>
<dbReference type="EMBL" id="JPKR02000003">
    <property type="protein sequence ID" value="KGD71923.1"/>
    <property type="molecule type" value="Genomic_DNA"/>
</dbReference>
<organism evidence="1 2">
    <name type="scientific">Tatumella morbirosei</name>
    <dbReference type="NCBI Taxonomy" id="642227"/>
    <lineage>
        <taxon>Bacteria</taxon>
        <taxon>Pseudomonadati</taxon>
        <taxon>Pseudomonadota</taxon>
        <taxon>Gammaproteobacteria</taxon>
        <taxon>Enterobacterales</taxon>
        <taxon>Erwiniaceae</taxon>
        <taxon>Tatumella</taxon>
    </lineage>
</organism>
<proteinExistence type="predicted"/>
<dbReference type="OrthoDB" id="6548256at2"/>
<evidence type="ECO:0008006" key="3">
    <source>
        <dbReference type="Google" id="ProtNLM"/>
    </source>
</evidence>
<evidence type="ECO:0000313" key="1">
    <source>
        <dbReference type="EMBL" id="KGD71923.1"/>
    </source>
</evidence>
<comment type="caution">
    <text evidence="1">The sequence shown here is derived from an EMBL/GenBank/DDBJ whole genome shotgun (WGS) entry which is preliminary data.</text>
</comment>
<dbReference type="Pfam" id="PF10781">
    <property type="entry name" value="DSRB"/>
    <property type="match status" value="1"/>
</dbReference>
<name>A0A095UBU8_9GAMM</name>
<dbReference type="AlphaFoldDB" id="A0A095UBU8"/>
<protein>
    <recommendedName>
        <fullName evidence="3">Protein DsrB</fullName>
    </recommendedName>
</protein>
<gene>
    <name evidence="1" type="ORF">HA49_13970</name>
</gene>
<sequence>MQVNEWVSVKTDGGPRRTGLVLAVESFSEGVMFLVALEDYPRGIWFFNEDNSPEGIFVEPVTPPEASRPD</sequence>
<evidence type="ECO:0000313" key="2">
    <source>
        <dbReference type="Proteomes" id="UP000029577"/>
    </source>
</evidence>
<dbReference type="RefSeq" id="WP_038021047.1">
    <property type="nucleotide sequence ID" value="NZ_JPKR02000003.1"/>
</dbReference>
<keyword evidence="2" id="KW-1185">Reference proteome</keyword>